<dbReference type="EMBL" id="SWFS01000174">
    <property type="protein sequence ID" value="KAA8915326.1"/>
    <property type="molecule type" value="Genomic_DNA"/>
</dbReference>
<dbReference type="Proteomes" id="UP000761534">
    <property type="component" value="Unassembled WGS sequence"/>
</dbReference>
<keyword evidence="1" id="KW-0521">NADP</keyword>
<dbReference type="SUPFAM" id="SSF51735">
    <property type="entry name" value="NAD(P)-binding Rossmann-fold domains"/>
    <property type="match status" value="1"/>
</dbReference>
<keyword evidence="2" id="KW-0560">Oxidoreductase</keyword>
<name>A0A642V6D0_9ASCO</name>
<evidence type="ECO:0000313" key="4">
    <source>
        <dbReference type="EMBL" id="KAA8915326.1"/>
    </source>
</evidence>
<dbReference type="OrthoDB" id="9974981at2759"/>
<dbReference type="PANTHER" id="PTHR47706">
    <property type="entry name" value="NMRA-LIKE FAMILY PROTEIN"/>
    <property type="match status" value="1"/>
</dbReference>
<dbReference type="Pfam" id="PF05368">
    <property type="entry name" value="NmrA"/>
    <property type="match status" value="1"/>
</dbReference>
<evidence type="ECO:0000313" key="5">
    <source>
        <dbReference type="Proteomes" id="UP000761534"/>
    </source>
</evidence>
<dbReference type="PANTHER" id="PTHR47706:SF9">
    <property type="entry name" value="NMRA-LIKE DOMAIN-CONTAINING PROTEIN-RELATED"/>
    <property type="match status" value="1"/>
</dbReference>
<keyword evidence="5" id="KW-1185">Reference proteome</keyword>
<feature type="domain" description="NmrA-like" evidence="3">
    <location>
        <begin position="29"/>
        <end position="234"/>
    </location>
</feature>
<dbReference type="InterPro" id="IPR036291">
    <property type="entry name" value="NAD(P)-bd_dom_sf"/>
</dbReference>
<evidence type="ECO:0000256" key="1">
    <source>
        <dbReference type="ARBA" id="ARBA00022857"/>
    </source>
</evidence>
<gene>
    <name evidence="4" type="ORF">TRICI_002529</name>
</gene>
<organism evidence="4 5">
    <name type="scientific">Trichomonascus ciferrii</name>
    <dbReference type="NCBI Taxonomy" id="44093"/>
    <lineage>
        <taxon>Eukaryota</taxon>
        <taxon>Fungi</taxon>
        <taxon>Dikarya</taxon>
        <taxon>Ascomycota</taxon>
        <taxon>Saccharomycotina</taxon>
        <taxon>Dipodascomycetes</taxon>
        <taxon>Dipodascales</taxon>
        <taxon>Trichomonascaceae</taxon>
        <taxon>Trichomonascus</taxon>
        <taxon>Trichomonascus ciferrii complex</taxon>
    </lineage>
</organism>
<dbReference type="GO" id="GO:0016491">
    <property type="term" value="F:oxidoreductase activity"/>
    <property type="evidence" value="ECO:0007669"/>
    <property type="project" value="UniProtKB-KW"/>
</dbReference>
<reference evidence="4" key="1">
    <citation type="journal article" date="2019" name="G3 (Bethesda)">
        <title>Genome Assemblies of Two Rare Opportunistic Yeast Pathogens: Diutina rugosa (syn. Candida rugosa) and Trichomonascus ciferrii (syn. Candida ciferrii).</title>
        <authorList>
            <person name="Mixao V."/>
            <person name="Saus E."/>
            <person name="Hansen A.P."/>
            <person name="Lass-Florl C."/>
            <person name="Gabaldon T."/>
        </authorList>
    </citation>
    <scope>NUCLEOTIDE SEQUENCE</scope>
    <source>
        <strain evidence="4">CBS 4856</strain>
    </source>
</reference>
<dbReference type="Gene3D" id="3.40.50.720">
    <property type="entry name" value="NAD(P)-binding Rossmann-like Domain"/>
    <property type="match status" value="1"/>
</dbReference>
<accession>A0A642V6D0</accession>
<protein>
    <recommendedName>
        <fullName evidence="3">NmrA-like domain-containing protein</fullName>
    </recommendedName>
</protein>
<dbReference type="VEuPathDB" id="FungiDB:TRICI_002529"/>
<evidence type="ECO:0000259" key="3">
    <source>
        <dbReference type="Pfam" id="PF05368"/>
    </source>
</evidence>
<dbReference type="InterPro" id="IPR008030">
    <property type="entry name" value="NmrA-like"/>
</dbReference>
<proteinExistence type="predicted"/>
<dbReference type="AlphaFoldDB" id="A0A642V6D0"/>
<sequence>MSSTKPQIAIFGLNGQLGQEFIKAFTKYASTEDVEYVKADINDAESLKAALDGVNVVVDVTGHSVSSKPLIDAAVEAGVGLFFNSEFGSDISVPNMKWFPEAYALKLEEASYARQHSQLKTVSVRNDVFADFVLPVAHGLFGVDSKTKTAIKYEGYKNKFTVTWVSNIAKAVASIAYKDPKSLPDVVKLHGSSVSGKDVIEYFENKEGTKFELTTVSWEDTKKLATESDEKLKNKQFSSSQEAFGLFVNIIRAYLLDPEERRVVDFANNNNNDLTDVEFRKWYE</sequence>
<comment type="caution">
    <text evidence="4">The sequence shown here is derived from an EMBL/GenBank/DDBJ whole genome shotgun (WGS) entry which is preliminary data.</text>
</comment>
<dbReference type="InterPro" id="IPR051609">
    <property type="entry name" value="NmrA/Isoflavone_reductase-like"/>
</dbReference>
<evidence type="ECO:0000256" key="2">
    <source>
        <dbReference type="ARBA" id="ARBA00023002"/>
    </source>
</evidence>